<keyword evidence="7 11" id="KW-1133">Transmembrane helix</keyword>
<dbReference type="InterPro" id="IPR051789">
    <property type="entry name" value="Bact_Polyamine_Transport"/>
</dbReference>
<keyword evidence="5" id="KW-0997">Cell inner membrane</keyword>
<evidence type="ECO:0000256" key="6">
    <source>
        <dbReference type="ARBA" id="ARBA00022692"/>
    </source>
</evidence>
<dbReference type="Proteomes" id="UP000646365">
    <property type="component" value="Unassembled WGS sequence"/>
</dbReference>
<dbReference type="Pfam" id="PF00528">
    <property type="entry name" value="BPD_transp_1"/>
    <property type="match status" value="1"/>
</dbReference>
<dbReference type="AlphaFoldDB" id="A0A8J3E554"/>
<keyword evidence="8 11" id="KW-0472">Membrane</keyword>
<dbReference type="SUPFAM" id="SSF161098">
    <property type="entry name" value="MetI-like"/>
    <property type="match status" value="1"/>
</dbReference>
<dbReference type="RefSeq" id="WP_189051700.1">
    <property type="nucleotide sequence ID" value="NZ_BMJQ01000020.1"/>
</dbReference>
<evidence type="ECO:0000256" key="1">
    <source>
        <dbReference type="ARBA" id="ARBA00004429"/>
    </source>
</evidence>
<keyword evidence="14" id="KW-1185">Reference proteome</keyword>
<evidence type="ECO:0000256" key="8">
    <source>
        <dbReference type="ARBA" id="ARBA00023136"/>
    </source>
</evidence>
<dbReference type="Gene3D" id="1.10.3720.10">
    <property type="entry name" value="MetI-like"/>
    <property type="match status" value="1"/>
</dbReference>
<sequence>MSRDLSLFRFPLVGPAAWAVITYLYLPIVVLVALSFNAGDSALSGWNGFSLRWYAAVAEDHDMLRALANSLIVASVATTAGTAVAVLAALGTSGARFRRQSAFEAMIGLPLIVPDVVAAIAMLLLFVALGLPLGLASLMLAHTVFAVPVAYLPIQARLQGLDPSLGEAAADLGAGPATSFRRIVLPLIWPGIVAGAMLAFIGSLGDVVVSYFVSGPGATTLPVYVFSMVRMGITPAVNAVSTLLVAVSVTLLLISYLLGRRFR</sequence>
<dbReference type="EMBL" id="BMJQ01000020">
    <property type="protein sequence ID" value="GGF44115.1"/>
    <property type="molecule type" value="Genomic_DNA"/>
</dbReference>
<dbReference type="CDD" id="cd06261">
    <property type="entry name" value="TM_PBP2"/>
    <property type="match status" value="1"/>
</dbReference>
<proteinExistence type="inferred from homology"/>
<evidence type="ECO:0000256" key="7">
    <source>
        <dbReference type="ARBA" id="ARBA00022989"/>
    </source>
</evidence>
<reference evidence="13" key="1">
    <citation type="journal article" date="2014" name="Int. J. Syst. Evol. Microbiol.">
        <title>Complete genome sequence of Corynebacterium casei LMG S-19264T (=DSM 44701T), isolated from a smear-ripened cheese.</title>
        <authorList>
            <consortium name="US DOE Joint Genome Institute (JGI-PGF)"/>
            <person name="Walter F."/>
            <person name="Albersmeier A."/>
            <person name="Kalinowski J."/>
            <person name="Ruckert C."/>
        </authorList>
    </citation>
    <scope>NUCLEOTIDE SEQUENCE</scope>
    <source>
        <strain evidence="13">CGMCC 1.15725</strain>
    </source>
</reference>
<reference evidence="13" key="2">
    <citation type="submission" date="2020-09" db="EMBL/GenBank/DDBJ databases">
        <authorList>
            <person name="Sun Q."/>
            <person name="Zhou Y."/>
        </authorList>
    </citation>
    <scope>NUCLEOTIDE SEQUENCE</scope>
    <source>
        <strain evidence="13">CGMCC 1.15725</strain>
    </source>
</reference>
<dbReference type="InterPro" id="IPR000515">
    <property type="entry name" value="MetI-like"/>
</dbReference>
<evidence type="ECO:0000259" key="12">
    <source>
        <dbReference type="PROSITE" id="PS50928"/>
    </source>
</evidence>
<gene>
    <name evidence="13" type="ORF">GCM10011611_58200</name>
</gene>
<feature type="transmembrane region" description="Helical" evidence="11">
    <location>
        <begin position="187"/>
        <end position="213"/>
    </location>
</feature>
<evidence type="ECO:0000256" key="2">
    <source>
        <dbReference type="ARBA" id="ARBA00007069"/>
    </source>
</evidence>
<comment type="function">
    <text evidence="9">Required for the activity of the bacterial periplasmic transport system of putrescine and spermidine.</text>
</comment>
<keyword evidence="3 11" id="KW-0813">Transport</keyword>
<dbReference type="GO" id="GO:0005886">
    <property type="term" value="C:plasma membrane"/>
    <property type="evidence" value="ECO:0007669"/>
    <property type="project" value="UniProtKB-SubCell"/>
</dbReference>
<evidence type="ECO:0000256" key="5">
    <source>
        <dbReference type="ARBA" id="ARBA00022519"/>
    </source>
</evidence>
<dbReference type="PANTHER" id="PTHR43848:SF5">
    <property type="entry name" value="SPERMIDINE_PUTRESCINE TRANSPORT SYSTEM PERMEASE PROTEIN POTC"/>
    <property type="match status" value="1"/>
</dbReference>
<feature type="transmembrane region" description="Helical" evidence="11">
    <location>
        <begin position="71"/>
        <end position="90"/>
    </location>
</feature>
<dbReference type="PROSITE" id="PS50928">
    <property type="entry name" value="ABC_TM1"/>
    <property type="match status" value="1"/>
</dbReference>
<evidence type="ECO:0000256" key="9">
    <source>
        <dbReference type="ARBA" id="ARBA00037216"/>
    </source>
</evidence>
<dbReference type="PANTHER" id="PTHR43848">
    <property type="entry name" value="PUTRESCINE TRANSPORT SYSTEM PERMEASE PROTEIN POTI"/>
    <property type="match status" value="1"/>
</dbReference>
<comment type="subcellular location">
    <subcellularLocation>
        <location evidence="1">Cell inner membrane</location>
        <topology evidence="1">Multi-pass membrane protein</topology>
    </subcellularLocation>
    <subcellularLocation>
        <location evidence="11">Cell membrane</location>
        <topology evidence="11">Multi-pass membrane protein</topology>
    </subcellularLocation>
</comment>
<evidence type="ECO:0000313" key="14">
    <source>
        <dbReference type="Proteomes" id="UP000646365"/>
    </source>
</evidence>
<keyword evidence="4" id="KW-1003">Cell membrane</keyword>
<organism evidence="13 14">
    <name type="scientific">Aliidongia dinghuensis</name>
    <dbReference type="NCBI Taxonomy" id="1867774"/>
    <lineage>
        <taxon>Bacteria</taxon>
        <taxon>Pseudomonadati</taxon>
        <taxon>Pseudomonadota</taxon>
        <taxon>Alphaproteobacteria</taxon>
        <taxon>Rhodospirillales</taxon>
        <taxon>Dongiaceae</taxon>
        <taxon>Aliidongia</taxon>
    </lineage>
</organism>
<dbReference type="InterPro" id="IPR035906">
    <property type="entry name" value="MetI-like_sf"/>
</dbReference>
<accession>A0A8J3E554</accession>
<evidence type="ECO:0000256" key="3">
    <source>
        <dbReference type="ARBA" id="ARBA00022448"/>
    </source>
</evidence>
<evidence type="ECO:0000256" key="10">
    <source>
        <dbReference type="ARBA" id="ARBA00039580"/>
    </source>
</evidence>
<evidence type="ECO:0000256" key="11">
    <source>
        <dbReference type="RuleBase" id="RU363032"/>
    </source>
</evidence>
<feature type="domain" description="ABC transmembrane type-1" evidence="12">
    <location>
        <begin position="67"/>
        <end position="255"/>
    </location>
</feature>
<comment type="similarity">
    <text evidence="2">Belongs to the binding-protein-dependent transport system permease family. CysTW subfamily.</text>
</comment>
<comment type="caution">
    <text evidence="13">The sequence shown here is derived from an EMBL/GenBank/DDBJ whole genome shotgun (WGS) entry which is preliminary data.</text>
</comment>
<feature type="transmembrane region" description="Helical" evidence="11">
    <location>
        <begin position="233"/>
        <end position="258"/>
    </location>
</feature>
<feature type="transmembrane region" description="Helical" evidence="11">
    <location>
        <begin position="12"/>
        <end position="36"/>
    </location>
</feature>
<evidence type="ECO:0000313" key="13">
    <source>
        <dbReference type="EMBL" id="GGF44115.1"/>
    </source>
</evidence>
<evidence type="ECO:0000256" key="4">
    <source>
        <dbReference type="ARBA" id="ARBA00022475"/>
    </source>
</evidence>
<protein>
    <recommendedName>
        <fullName evidence="10">Spermidine/putrescine transport system permease protein PotC</fullName>
    </recommendedName>
</protein>
<name>A0A8J3E554_9PROT</name>
<feature type="transmembrane region" description="Helical" evidence="11">
    <location>
        <begin position="102"/>
        <end position="129"/>
    </location>
</feature>
<keyword evidence="6 11" id="KW-0812">Transmembrane</keyword>
<dbReference type="GO" id="GO:0055085">
    <property type="term" value="P:transmembrane transport"/>
    <property type="evidence" value="ECO:0007669"/>
    <property type="project" value="InterPro"/>
</dbReference>